<evidence type="ECO:0000259" key="2">
    <source>
        <dbReference type="PROSITE" id="PS51729"/>
    </source>
</evidence>
<dbReference type="KEGG" id="orz:FNH13_07295"/>
<feature type="domain" description="N-acetyltransferase" evidence="1">
    <location>
        <begin position="1"/>
        <end position="97"/>
    </location>
</feature>
<keyword evidence="4" id="KW-1185">Reference proteome</keyword>
<dbReference type="AlphaFoldDB" id="A0A516G9H0"/>
<dbReference type="PROSITE" id="PS51186">
    <property type="entry name" value="GNAT"/>
    <property type="match status" value="1"/>
</dbReference>
<dbReference type="InterPro" id="IPR045057">
    <property type="entry name" value="Gcn5-rel_NAT"/>
</dbReference>
<feature type="domain" description="N-acetyltransferase" evidence="2">
    <location>
        <begin position="6"/>
        <end position="92"/>
    </location>
</feature>
<dbReference type="Proteomes" id="UP000315395">
    <property type="component" value="Chromosome"/>
</dbReference>
<dbReference type="GO" id="GO:0016747">
    <property type="term" value="F:acyltransferase activity, transferring groups other than amino-acyl groups"/>
    <property type="evidence" value="ECO:0007669"/>
    <property type="project" value="InterPro"/>
</dbReference>
<keyword evidence="3" id="KW-0808">Transferase</keyword>
<evidence type="ECO:0000259" key="1">
    <source>
        <dbReference type="PROSITE" id="PS51186"/>
    </source>
</evidence>
<dbReference type="SUPFAM" id="SSF55729">
    <property type="entry name" value="Acyl-CoA N-acyltransferases (Nat)"/>
    <property type="match status" value="1"/>
</dbReference>
<dbReference type="OrthoDB" id="5405911at2"/>
<sequence>MTIEVIDAPERTRYEAVRDGTVLGFAEYQRTHELVVFTHTEIDPAYEGQGVGGTLVRGALDHVRELGLKALPVCPFVQAWLQRHPDYADLDYRRAKG</sequence>
<name>A0A516G9H0_9MICO</name>
<proteinExistence type="predicted"/>
<evidence type="ECO:0000313" key="3">
    <source>
        <dbReference type="EMBL" id="QDO88171.1"/>
    </source>
</evidence>
<dbReference type="PANTHER" id="PTHR31435">
    <property type="entry name" value="PROTEIN NATD1"/>
    <property type="match status" value="1"/>
</dbReference>
<organism evidence="3 4">
    <name type="scientific">Ornithinimicrobium ciconiae</name>
    <dbReference type="NCBI Taxonomy" id="2594265"/>
    <lineage>
        <taxon>Bacteria</taxon>
        <taxon>Bacillati</taxon>
        <taxon>Actinomycetota</taxon>
        <taxon>Actinomycetes</taxon>
        <taxon>Micrococcales</taxon>
        <taxon>Ornithinimicrobiaceae</taxon>
        <taxon>Ornithinimicrobium</taxon>
    </lineage>
</organism>
<dbReference type="Pfam" id="PF14542">
    <property type="entry name" value="Acetyltransf_CG"/>
    <property type="match status" value="1"/>
</dbReference>
<dbReference type="RefSeq" id="WP_143782846.1">
    <property type="nucleotide sequence ID" value="NZ_CP041616.1"/>
</dbReference>
<dbReference type="PROSITE" id="PS51729">
    <property type="entry name" value="GNAT_YJDJ"/>
    <property type="match status" value="1"/>
</dbReference>
<dbReference type="EMBL" id="CP041616">
    <property type="protein sequence ID" value="QDO88171.1"/>
    <property type="molecule type" value="Genomic_DNA"/>
</dbReference>
<dbReference type="Gene3D" id="3.40.630.30">
    <property type="match status" value="1"/>
</dbReference>
<dbReference type="PANTHER" id="PTHR31435:SF10">
    <property type="entry name" value="BSR4717 PROTEIN"/>
    <property type="match status" value="1"/>
</dbReference>
<reference evidence="3 4" key="1">
    <citation type="submission" date="2019-07" db="EMBL/GenBank/DDBJ databases">
        <title>complete genome sequencing of Ornithinimicrobium sp. H23M54.</title>
        <authorList>
            <person name="Bae J.-W."/>
            <person name="Lee S.-Y."/>
        </authorList>
    </citation>
    <scope>NUCLEOTIDE SEQUENCE [LARGE SCALE GENOMIC DNA]</scope>
    <source>
        <strain evidence="3 4">H23M54</strain>
    </source>
</reference>
<dbReference type="InterPro" id="IPR031165">
    <property type="entry name" value="GNAT_YJDJ"/>
</dbReference>
<gene>
    <name evidence="3" type="ORF">FNH13_07295</name>
</gene>
<protein>
    <submittedName>
        <fullName evidence="3">N-acetyltransferase</fullName>
    </submittedName>
</protein>
<dbReference type="CDD" id="cd04301">
    <property type="entry name" value="NAT_SF"/>
    <property type="match status" value="1"/>
</dbReference>
<dbReference type="InterPro" id="IPR000182">
    <property type="entry name" value="GNAT_dom"/>
</dbReference>
<evidence type="ECO:0000313" key="4">
    <source>
        <dbReference type="Proteomes" id="UP000315395"/>
    </source>
</evidence>
<accession>A0A516G9H0</accession>
<dbReference type="InterPro" id="IPR016181">
    <property type="entry name" value="Acyl_CoA_acyltransferase"/>
</dbReference>